<dbReference type="Gene3D" id="3.90.45.10">
    <property type="entry name" value="Peptide deformylase"/>
    <property type="match status" value="1"/>
</dbReference>
<keyword evidence="2" id="KW-0408">Iron</keyword>
<accession>A0ABN3FB03</accession>
<feature type="active site" evidence="2">
    <location>
        <position position="148"/>
    </location>
</feature>
<evidence type="ECO:0000313" key="4">
    <source>
        <dbReference type="Proteomes" id="UP001501444"/>
    </source>
</evidence>
<dbReference type="SUPFAM" id="SSF56420">
    <property type="entry name" value="Peptide deformylase"/>
    <property type="match status" value="1"/>
</dbReference>
<dbReference type="PANTHER" id="PTHR10458">
    <property type="entry name" value="PEPTIDE DEFORMYLASE"/>
    <property type="match status" value="1"/>
</dbReference>
<comment type="function">
    <text evidence="2">Removes the formyl group from the N-terminal Met of newly synthesized proteins. Requires at least a dipeptide for an efficient rate of reaction. N-terminal L-methionine is a prerequisite for activity but the enzyme has broad specificity at other positions.</text>
</comment>
<gene>
    <name evidence="3" type="primary">def_1</name>
    <name evidence="2" type="synonym">def</name>
    <name evidence="3" type="ORF">GCM10010170_000900</name>
</gene>
<dbReference type="PRINTS" id="PR01576">
    <property type="entry name" value="PDEFORMYLASE"/>
</dbReference>
<feature type="binding site" evidence="2">
    <location>
        <position position="104"/>
    </location>
    <ligand>
        <name>Fe cation</name>
        <dbReference type="ChEBI" id="CHEBI:24875"/>
    </ligand>
</feature>
<comment type="cofactor">
    <cofactor evidence="2">
        <name>Fe(2+)</name>
        <dbReference type="ChEBI" id="CHEBI:29033"/>
    </cofactor>
    <text evidence="2">Binds 1 Fe(2+) ion.</text>
</comment>
<sequence>MAALGILQLGDPRLTTPARELRFPGDEREAARVLQRLSGVADAVLRAHTFSAGAMGLAAPQIGEPVALALFRPANAPQIVLVNPVVAEASPADPGEWEETTEGCLSFFDFRCLLRRPKRIVVRYRTPIGEPRETVFDEGRLARDVLHEIDHLGGVLCLDHAERGRPSAYVV</sequence>
<dbReference type="HAMAP" id="MF_00163">
    <property type="entry name" value="Pep_deformylase"/>
    <property type="match status" value="1"/>
</dbReference>
<dbReference type="PANTHER" id="PTHR10458:SF22">
    <property type="entry name" value="PEPTIDE DEFORMYLASE"/>
    <property type="match status" value="1"/>
</dbReference>
<dbReference type="Proteomes" id="UP001501444">
    <property type="component" value="Unassembled WGS sequence"/>
</dbReference>
<dbReference type="InterPro" id="IPR023635">
    <property type="entry name" value="Peptide_deformylase"/>
</dbReference>
<dbReference type="EMBL" id="BAAARV010000003">
    <property type="protein sequence ID" value="GAA2326251.1"/>
    <property type="molecule type" value="Genomic_DNA"/>
</dbReference>
<keyword evidence="2" id="KW-0648">Protein biosynthesis</keyword>
<evidence type="ECO:0000256" key="2">
    <source>
        <dbReference type="HAMAP-Rule" id="MF_00163"/>
    </source>
</evidence>
<name>A0ABN3FB03_9ACTN</name>
<feature type="binding site" evidence="2">
    <location>
        <position position="147"/>
    </location>
    <ligand>
        <name>Fe cation</name>
        <dbReference type="ChEBI" id="CHEBI:24875"/>
    </ligand>
</feature>
<feature type="binding site" evidence="2">
    <location>
        <position position="151"/>
    </location>
    <ligand>
        <name>Fe cation</name>
        <dbReference type="ChEBI" id="CHEBI:24875"/>
    </ligand>
</feature>
<evidence type="ECO:0000256" key="1">
    <source>
        <dbReference type="ARBA" id="ARBA00010759"/>
    </source>
</evidence>
<dbReference type="Pfam" id="PF01327">
    <property type="entry name" value="Pep_deformylase"/>
    <property type="match status" value="1"/>
</dbReference>
<organism evidence="3 4">
    <name type="scientific">Dactylosporangium salmoneum</name>
    <dbReference type="NCBI Taxonomy" id="53361"/>
    <lineage>
        <taxon>Bacteria</taxon>
        <taxon>Bacillati</taxon>
        <taxon>Actinomycetota</taxon>
        <taxon>Actinomycetes</taxon>
        <taxon>Micromonosporales</taxon>
        <taxon>Micromonosporaceae</taxon>
        <taxon>Dactylosporangium</taxon>
    </lineage>
</organism>
<comment type="catalytic activity">
    <reaction evidence="2">
        <text>N-terminal N-formyl-L-methionyl-[peptide] + H2O = N-terminal L-methionyl-[peptide] + formate</text>
        <dbReference type="Rhea" id="RHEA:24420"/>
        <dbReference type="Rhea" id="RHEA-COMP:10639"/>
        <dbReference type="Rhea" id="RHEA-COMP:10640"/>
        <dbReference type="ChEBI" id="CHEBI:15377"/>
        <dbReference type="ChEBI" id="CHEBI:15740"/>
        <dbReference type="ChEBI" id="CHEBI:49298"/>
        <dbReference type="ChEBI" id="CHEBI:64731"/>
        <dbReference type="EC" id="3.5.1.88"/>
    </reaction>
</comment>
<comment type="similarity">
    <text evidence="1 2">Belongs to the polypeptide deformylase family.</text>
</comment>
<keyword evidence="2" id="KW-0479">Metal-binding</keyword>
<protein>
    <recommendedName>
        <fullName evidence="2">Peptide deformylase</fullName>
        <shortName evidence="2">PDF</shortName>
        <ecNumber evidence="2">3.5.1.88</ecNumber>
    </recommendedName>
    <alternativeName>
        <fullName evidence="2">Polypeptide deformylase</fullName>
    </alternativeName>
</protein>
<comment type="caution">
    <text evidence="3">The sequence shown here is derived from an EMBL/GenBank/DDBJ whole genome shotgun (WGS) entry which is preliminary data.</text>
</comment>
<dbReference type="InterPro" id="IPR036821">
    <property type="entry name" value="Peptide_deformylase_sf"/>
</dbReference>
<proteinExistence type="inferred from homology"/>
<keyword evidence="2" id="KW-0378">Hydrolase</keyword>
<dbReference type="PIRSF" id="PIRSF004749">
    <property type="entry name" value="Pep_def"/>
    <property type="match status" value="1"/>
</dbReference>
<reference evidence="3 4" key="1">
    <citation type="journal article" date="2019" name="Int. J. Syst. Evol. Microbiol.">
        <title>The Global Catalogue of Microorganisms (GCM) 10K type strain sequencing project: providing services to taxonomists for standard genome sequencing and annotation.</title>
        <authorList>
            <consortium name="The Broad Institute Genomics Platform"/>
            <consortium name="The Broad Institute Genome Sequencing Center for Infectious Disease"/>
            <person name="Wu L."/>
            <person name="Ma J."/>
        </authorList>
    </citation>
    <scope>NUCLEOTIDE SEQUENCE [LARGE SCALE GENOMIC DNA]</scope>
    <source>
        <strain evidence="3 4">JCM 3272</strain>
    </source>
</reference>
<dbReference type="EC" id="3.5.1.88" evidence="2"/>
<keyword evidence="4" id="KW-1185">Reference proteome</keyword>
<evidence type="ECO:0000313" key="3">
    <source>
        <dbReference type="EMBL" id="GAA2326251.1"/>
    </source>
</evidence>